<evidence type="ECO:0000313" key="2">
    <source>
        <dbReference type="EMBL" id="KAF6033067.1"/>
    </source>
</evidence>
<gene>
    <name evidence="2" type="ORF">EB796_008648</name>
</gene>
<dbReference type="EMBL" id="VXIV02001458">
    <property type="protein sequence ID" value="KAF6033067.1"/>
    <property type="molecule type" value="Genomic_DNA"/>
</dbReference>
<reference evidence="2" key="1">
    <citation type="submission" date="2020-06" db="EMBL/GenBank/DDBJ databases">
        <title>Draft genome of Bugula neritina, a colonial animal packing powerful symbionts and potential medicines.</title>
        <authorList>
            <person name="Rayko M."/>
        </authorList>
    </citation>
    <scope>NUCLEOTIDE SEQUENCE [LARGE SCALE GENOMIC DNA]</scope>
    <source>
        <strain evidence="2">Kwan_BN1</strain>
    </source>
</reference>
<dbReference type="Proteomes" id="UP000593567">
    <property type="component" value="Unassembled WGS sequence"/>
</dbReference>
<sequence length="111" mass="12913">MMKKRQDFPQSLDLCKATPPKKVLGVLSTIVSMMEKLNHLMAPHYTKLLHLLLSLIQYAAFLLDEKRDQINNKTINSMKTARQTAIKCLAQFMDKNLEYIYTDAECQEYLM</sequence>
<evidence type="ECO:0000313" key="3">
    <source>
        <dbReference type="Proteomes" id="UP000593567"/>
    </source>
</evidence>
<dbReference type="AlphaFoldDB" id="A0A7J7K4C4"/>
<comment type="caution">
    <text evidence="2">The sequence shown here is derived from an EMBL/GenBank/DDBJ whole genome shotgun (WGS) entry which is preliminary data.</text>
</comment>
<accession>A0A7J7K4C4</accession>
<feature type="domain" description="U3 small nucleolar RNA-associated protein 20 N-terminal" evidence="1">
    <location>
        <begin position="14"/>
        <end position="99"/>
    </location>
</feature>
<organism evidence="2 3">
    <name type="scientific">Bugula neritina</name>
    <name type="common">Brown bryozoan</name>
    <name type="synonym">Sertularia neritina</name>
    <dbReference type="NCBI Taxonomy" id="10212"/>
    <lineage>
        <taxon>Eukaryota</taxon>
        <taxon>Metazoa</taxon>
        <taxon>Spiralia</taxon>
        <taxon>Lophotrochozoa</taxon>
        <taxon>Bryozoa</taxon>
        <taxon>Gymnolaemata</taxon>
        <taxon>Cheilostomatida</taxon>
        <taxon>Flustrina</taxon>
        <taxon>Buguloidea</taxon>
        <taxon>Bugulidae</taxon>
        <taxon>Bugula</taxon>
    </lineage>
</organism>
<dbReference type="InterPro" id="IPR011430">
    <property type="entry name" value="UTP20_N"/>
</dbReference>
<keyword evidence="3" id="KW-1185">Reference proteome</keyword>
<proteinExistence type="predicted"/>
<evidence type="ECO:0000259" key="1">
    <source>
        <dbReference type="Pfam" id="PF07539"/>
    </source>
</evidence>
<protein>
    <recommendedName>
        <fullName evidence="1">U3 small nucleolar RNA-associated protein 20 N-terminal domain-containing protein</fullName>
    </recommendedName>
</protein>
<dbReference type="Pfam" id="PF07539">
    <property type="entry name" value="UTP20_N"/>
    <property type="match status" value="1"/>
</dbReference>
<name>A0A7J7K4C4_BUGNE</name>